<name>A0A8C0B607_9AVES</name>
<reference evidence="7" key="2">
    <citation type="submission" date="2025-09" db="UniProtKB">
        <authorList>
            <consortium name="Ensembl"/>
        </authorList>
    </citation>
    <scope>IDENTIFICATION</scope>
</reference>
<keyword evidence="3" id="KW-0964">Secreted</keyword>
<evidence type="ECO:0000256" key="3">
    <source>
        <dbReference type="ARBA" id="ARBA00022525"/>
    </source>
</evidence>
<evidence type="ECO:0000256" key="2">
    <source>
        <dbReference type="ARBA" id="ARBA00010959"/>
    </source>
</evidence>
<dbReference type="GO" id="GO:0006874">
    <property type="term" value="P:intracellular calcium ion homeostasis"/>
    <property type="evidence" value="ECO:0007669"/>
    <property type="project" value="TreeGrafter"/>
</dbReference>
<organism evidence="7 8">
    <name type="scientific">Buteo japonicus</name>
    <dbReference type="NCBI Taxonomy" id="224669"/>
    <lineage>
        <taxon>Eukaryota</taxon>
        <taxon>Metazoa</taxon>
        <taxon>Chordata</taxon>
        <taxon>Craniata</taxon>
        <taxon>Vertebrata</taxon>
        <taxon>Euteleostomi</taxon>
        <taxon>Archelosauria</taxon>
        <taxon>Archosauria</taxon>
        <taxon>Dinosauria</taxon>
        <taxon>Saurischia</taxon>
        <taxon>Theropoda</taxon>
        <taxon>Coelurosauria</taxon>
        <taxon>Aves</taxon>
        <taxon>Neognathae</taxon>
        <taxon>Neoaves</taxon>
        <taxon>Telluraves</taxon>
        <taxon>Accipitrimorphae</taxon>
        <taxon>Accipitriformes</taxon>
        <taxon>Accipitridae</taxon>
        <taxon>Accipitrinae</taxon>
        <taxon>Buteo</taxon>
    </lineage>
</organism>
<dbReference type="InterPro" id="IPR001928">
    <property type="entry name" value="Endothln-like_toxin"/>
</dbReference>
<evidence type="ECO:0000256" key="1">
    <source>
        <dbReference type="ARBA" id="ARBA00004613"/>
    </source>
</evidence>
<keyword evidence="4" id="KW-0838">Vasoactive</keyword>
<dbReference type="GO" id="GO:0019229">
    <property type="term" value="P:regulation of vasoconstriction"/>
    <property type="evidence" value="ECO:0007669"/>
    <property type="project" value="InterPro"/>
</dbReference>
<keyword evidence="5" id="KW-0839">Vasoconstrictor</keyword>
<evidence type="ECO:0000256" key="5">
    <source>
        <dbReference type="ARBA" id="ARBA00023322"/>
    </source>
</evidence>
<comment type="similarity">
    <text evidence="2">Belongs to the endothelin/sarafotoxin family.</text>
</comment>
<dbReference type="AlphaFoldDB" id="A0A8C0B607"/>
<dbReference type="GO" id="GO:0005615">
    <property type="term" value="C:extracellular space"/>
    <property type="evidence" value="ECO:0007669"/>
    <property type="project" value="TreeGrafter"/>
</dbReference>
<dbReference type="GO" id="GO:0005179">
    <property type="term" value="F:hormone activity"/>
    <property type="evidence" value="ECO:0007669"/>
    <property type="project" value="TreeGrafter"/>
</dbReference>
<dbReference type="GO" id="GO:0014826">
    <property type="term" value="P:vein smooth muscle contraction"/>
    <property type="evidence" value="ECO:0007669"/>
    <property type="project" value="TreeGrafter"/>
</dbReference>
<dbReference type="Ensembl" id="ENSBJAT00000012588.1">
    <property type="protein sequence ID" value="ENSBJAP00000012248.1"/>
    <property type="gene ID" value="ENSBJAG00000008237.1"/>
</dbReference>
<evidence type="ECO:0000313" key="7">
    <source>
        <dbReference type="Ensembl" id="ENSBJAP00000012248.1"/>
    </source>
</evidence>
<feature type="domain" description="Endothelin-like toxin" evidence="6">
    <location>
        <begin position="46"/>
        <end position="67"/>
    </location>
</feature>
<dbReference type="PROSITE" id="PS00270">
    <property type="entry name" value="ENDOTHELIN"/>
    <property type="match status" value="1"/>
</dbReference>
<evidence type="ECO:0000256" key="4">
    <source>
        <dbReference type="ARBA" id="ARBA00022858"/>
    </source>
</evidence>
<dbReference type="PANTHER" id="PTHR13874:SF9">
    <property type="entry name" value="ENDOTHELIN-2"/>
    <property type="match status" value="1"/>
</dbReference>
<dbReference type="InterPro" id="IPR020475">
    <property type="entry name" value="Endothelin"/>
</dbReference>
<evidence type="ECO:0000259" key="6">
    <source>
        <dbReference type="SMART" id="SM00272"/>
    </source>
</evidence>
<dbReference type="GO" id="GO:0031708">
    <property type="term" value="F:endothelin B receptor binding"/>
    <property type="evidence" value="ECO:0007669"/>
    <property type="project" value="TreeGrafter"/>
</dbReference>
<dbReference type="InterPro" id="IPR019764">
    <property type="entry name" value="Endothelin_toxin_CS"/>
</dbReference>
<protein>
    <submittedName>
        <fullName evidence="7">Endothelin 2</fullName>
    </submittedName>
</protein>
<dbReference type="SMART" id="SM00272">
    <property type="entry name" value="END"/>
    <property type="match status" value="2"/>
</dbReference>
<dbReference type="PANTHER" id="PTHR13874">
    <property type="entry name" value="ENDOTHELIN"/>
    <property type="match status" value="1"/>
</dbReference>
<feature type="domain" description="Endothelin-like toxin" evidence="6">
    <location>
        <begin position="92"/>
        <end position="113"/>
    </location>
</feature>
<dbReference type="GO" id="GO:0003100">
    <property type="term" value="P:regulation of systemic arterial blood pressure by endothelin"/>
    <property type="evidence" value="ECO:0007669"/>
    <property type="project" value="TreeGrafter"/>
</dbReference>
<dbReference type="PRINTS" id="PR00365">
    <property type="entry name" value="ENDOTHELIN"/>
</dbReference>
<sequence length="195" mass="21226">TWGLPEGWLQAGGALQGALALGESPCGCMGHPPLESHLAAHPRTKRCSCNSWLDKECIYFCHLDIIWVNTPGHTAPYGLGSPPRRRKRSLSRCECSHSRDNICATFSAVTLQPPWGCLRSSLQTAGTCLVAFITLPRGPGKVSLGCFCCTIVSLLADMKQCYLHPSCCQEAEEVLGALVGREEPAACWERNKQRV</sequence>
<proteinExistence type="inferred from homology"/>
<dbReference type="Pfam" id="PF00322">
    <property type="entry name" value="Endothelin"/>
    <property type="match status" value="1"/>
</dbReference>
<dbReference type="Proteomes" id="UP000694555">
    <property type="component" value="Unplaced"/>
</dbReference>
<comment type="subcellular location">
    <subcellularLocation>
        <location evidence="1">Secreted</location>
    </subcellularLocation>
</comment>
<accession>A0A8C0B607</accession>
<reference evidence="7" key="1">
    <citation type="submission" date="2025-08" db="UniProtKB">
        <authorList>
            <consortium name="Ensembl"/>
        </authorList>
    </citation>
    <scope>IDENTIFICATION</scope>
</reference>
<keyword evidence="8" id="KW-1185">Reference proteome</keyword>
<evidence type="ECO:0000313" key="8">
    <source>
        <dbReference type="Proteomes" id="UP000694555"/>
    </source>
</evidence>